<reference evidence="9" key="1">
    <citation type="submission" date="2021-10" db="EMBL/GenBank/DDBJ databases">
        <authorList>
            <person name="Piombo E."/>
        </authorList>
    </citation>
    <scope>NUCLEOTIDE SEQUENCE</scope>
</reference>
<evidence type="ECO:0000256" key="4">
    <source>
        <dbReference type="ARBA" id="ARBA00022722"/>
    </source>
</evidence>
<accession>A0A9N9UW68</accession>
<feature type="domain" description="RNase H type-1" evidence="8">
    <location>
        <begin position="122"/>
        <end position="278"/>
    </location>
</feature>
<dbReference type="InterPro" id="IPR002156">
    <property type="entry name" value="RNaseH_domain"/>
</dbReference>
<keyword evidence="10" id="KW-1185">Reference proteome</keyword>
<evidence type="ECO:0000256" key="7">
    <source>
        <dbReference type="ARBA" id="ARBA00022801"/>
    </source>
</evidence>
<dbReference type="EMBL" id="CABFNO020001553">
    <property type="protein sequence ID" value="CAH0000113.1"/>
    <property type="molecule type" value="Genomic_DNA"/>
</dbReference>
<evidence type="ECO:0000313" key="9">
    <source>
        <dbReference type="EMBL" id="CAH0000113.1"/>
    </source>
</evidence>
<keyword evidence="4" id="KW-0540">Nuclease</keyword>
<dbReference type="Pfam" id="PF00075">
    <property type="entry name" value="RNase_H"/>
    <property type="match status" value="1"/>
</dbReference>
<evidence type="ECO:0000256" key="6">
    <source>
        <dbReference type="ARBA" id="ARBA00022759"/>
    </source>
</evidence>
<dbReference type="OrthoDB" id="407198at2759"/>
<dbReference type="PANTHER" id="PTHR10642">
    <property type="entry name" value="RIBONUCLEASE H1"/>
    <property type="match status" value="1"/>
</dbReference>
<gene>
    <name evidence="9" type="ORF">CBYS24578_00002935</name>
</gene>
<dbReference type="PANTHER" id="PTHR10642:SF26">
    <property type="entry name" value="RIBONUCLEASE H1"/>
    <property type="match status" value="1"/>
</dbReference>
<evidence type="ECO:0000313" key="10">
    <source>
        <dbReference type="Proteomes" id="UP000754883"/>
    </source>
</evidence>
<dbReference type="Proteomes" id="UP000754883">
    <property type="component" value="Unassembled WGS sequence"/>
</dbReference>
<dbReference type="GO" id="GO:0046872">
    <property type="term" value="F:metal ion binding"/>
    <property type="evidence" value="ECO:0007669"/>
    <property type="project" value="UniProtKB-KW"/>
</dbReference>
<keyword evidence="5" id="KW-0479">Metal-binding</keyword>
<dbReference type="CDD" id="cd13934">
    <property type="entry name" value="RNase_H_Dikarya_like"/>
    <property type="match status" value="1"/>
</dbReference>
<dbReference type="InterPro" id="IPR050092">
    <property type="entry name" value="RNase_H"/>
</dbReference>
<keyword evidence="6" id="KW-0255">Endonuclease</keyword>
<dbReference type="Gene3D" id="3.30.420.10">
    <property type="entry name" value="Ribonuclease H-like superfamily/Ribonuclease H"/>
    <property type="match status" value="1"/>
</dbReference>
<dbReference type="PROSITE" id="PS50879">
    <property type="entry name" value="RNASE_H_1"/>
    <property type="match status" value="1"/>
</dbReference>
<keyword evidence="7" id="KW-0378">Hydrolase</keyword>
<evidence type="ECO:0000256" key="2">
    <source>
        <dbReference type="ARBA" id="ARBA00005300"/>
    </source>
</evidence>
<dbReference type="SUPFAM" id="SSF53098">
    <property type="entry name" value="Ribonuclease H-like"/>
    <property type="match status" value="1"/>
</dbReference>
<dbReference type="GO" id="GO:0003676">
    <property type="term" value="F:nucleic acid binding"/>
    <property type="evidence" value="ECO:0007669"/>
    <property type="project" value="InterPro"/>
</dbReference>
<evidence type="ECO:0000256" key="5">
    <source>
        <dbReference type="ARBA" id="ARBA00022723"/>
    </source>
</evidence>
<proteinExistence type="inferred from homology"/>
<comment type="catalytic activity">
    <reaction evidence="1">
        <text>Endonucleolytic cleavage to 5'-phosphomonoester.</text>
        <dbReference type="EC" id="3.1.26.4"/>
    </reaction>
</comment>
<sequence>MAQYDSEEDDQPRKICDRLGDLTLVDSQPQLRIRMDQLAELQAQLPGAILGVRPIPSPQSVAHAKDAMGNGEAGVWTGTVFNAPATISPQSIFASRHIDTINDHINYERYMIRRRYTPGLAGLKTMAVYTDGACASNGGATPKGGCAFAVNDGDGLYSQRLEDAGPTGMAYTHTNNRAELRAVIGFLECRSWWGEGWTRIVVMTDSEYVANGATVWIRKWACNDWKTAAGKPVANRDLWEELSKLMGRYAEGGCEISLWAIPRAWNTRADAAAKSACTLSTKEKYTKVMVVLR</sequence>
<evidence type="ECO:0000256" key="1">
    <source>
        <dbReference type="ARBA" id="ARBA00000077"/>
    </source>
</evidence>
<dbReference type="EC" id="3.1.26.4" evidence="3"/>
<evidence type="ECO:0000256" key="3">
    <source>
        <dbReference type="ARBA" id="ARBA00012180"/>
    </source>
</evidence>
<organism evidence="9 10">
    <name type="scientific">Clonostachys byssicola</name>
    <dbReference type="NCBI Taxonomy" id="160290"/>
    <lineage>
        <taxon>Eukaryota</taxon>
        <taxon>Fungi</taxon>
        <taxon>Dikarya</taxon>
        <taxon>Ascomycota</taxon>
        <taxon>Pezizomycotina</taxon>
        <taxon>Sordariomycetes</taxon>
        <taxon>Hypocreomycetidae</taxon>
        <taxon>Hypocreales</taxon>
        <taxon>Bionectriaceae</taxon>
        <taxon>Clonostachys</taxon>
    </lineage>
</organism>
<dbReference type="AlphaFoldDB" id="A0A9N9UW68"/>
<dbReference type="InterPro" id="IPR012337">
    <property type="entry name" value="RNaseH-like_sf"/>
</dbReference>
<evidence type="ECO:0000259" key="8">
    <source>
        <dbReference type="PROSITE" id="PS50879"/>
    </source>
</evidence>
<comment type="caution">
    <text evidence="9">The sequence shown here is derived from an EMBL/GenBank/DDBJ whole genome shotgun (WGS) entry which is preliminary data.</text>
</comment>
<dbReference type="GO" id="GO:0004523">
    <property type="term" value="F:RNA-DNA hybrid ribonuclease activity"/>
    <property type="evidence" value="ECO:0007669"/>
    <property type="project" value="UniProtKB-EC"/>
</dbReference>
<comment type="similarity">
    <text evidence="2">Belongs to the RNase H family.</text>
</comment>
<dbReference type="InterPro" id="IPR036397">
    <property type="entry name" value="RNaseH_sf"/>
</dbReference>
<name>A0A9N9UW68_9HYPO</name>
<dbReference type="GO" id="GO:0043137">
    <property type="term" value="P:DNA replication, removal of RNA primer"/>
    <property type="evidence" value="ECO:0007669"/>
    <property type="project" value="TreeGrafter"/>
</dbReference>
<protein>
    <recommendedName>
        <fullName evidence="3">ribonuclease H</fullName>
        <ecNumber evidence="3">3.1.26.4</ecNumber>
    </recommendedName>
</protein>